<proteinExistence type="predicted"/>
<organism evidence="1 4">
    <name type="scientific">Enterococcus cecorum</name>
    <dbReference type="NCBI Taxonomy" id="44008"/>
    <lineage>
        <taxon>Bacteria</taxon>
        <taxon>Bacillati</taxon>
        <taxon>Bacillota</taxon>
        <taxon>Bacilli</taxon>
        <taxon>Lactobacillales</taxon>
        <taxon>Enterococcaceae</taxon>
        <taxon>Enterococcus</taxon>
    </lineage>
</organism>
<comment type="caution">
    <text evidence="1">The sequence shown here is derived from an EMBL/GenBank/DDBJ whole genome shotgun (WGS) entry which is preliminary data.</text>
</comment>
<dbReference type="PANTHER" id="PTHR48098">
    <property type="entry name" value="ENTEROCHELIN ESTERASE-RELATED"/>
    <property type="match status" value="1"/>
</dbReference>
<evidence type="ECO:0000313" key="1">
    <source>
        <dbReference type="EMBL" id="NME50503.1"/>
    </source>
</evidence>
<dbReference type="PANTHER" id="PTHR48098:SF1">
    <property type="entry name" value="DIACYLGLYCEROL ACYLTRANSFERASE_MYCOLYLTRANSFERASE AG85A"/>
    <property type="match status" value="1"/>
</dbReference>
<protein>
    <submittedName>
        <fullName evidence="1">Esterase family protein</fullName>
    </submittedName>
    <submittedName>
        <fullName evidence="2">Tributyrin esterase</fullName>
    </submittedName>
</protein>
<accession>A0A0I9WM05</accession>
<gene>
    <name evidence="2" type="ORF">B5E88_10945</name>
    <name evidence="1" type="ORF">HF857_09800</name>
</gene>
<dbReference type="Gene3D" id="3.40.50.1820">
    <property type="entry name" value="alpha/beta hydrolase"/>
    <property type="match status" value="1"/>
</dbReference>
<evidence type="ECO:0000313" key="2">
    <source>
        <dbReference type="EMBL" id="OUQ08652.1"/>
    </source>
</evidence>
<evidence type="ECO:0000313" key="4">
    <source>
        <dbReference type="Proteomes" id="UP000588071"/>
    </source>
</evidence>
<dbReference type="SUPFAM" id="SSF53474">
    <property type="entry name" value="alpha/beta-Hydrolases"/>
    <property type="match status" value="1"/>
</dbReference>
<reference evidence="1 4" key="3">
    <citation type="submission" date="2020-04" db="EMBL/GenBank/DDBJ databases">
        <authorList>
            <person name="Hitch T.C.A."/>
            <person name="Wylensek D."/>
            <person name="Clavel T."/>
        </authorList>
    </citation>
    <scope>NUCLEOTIDE SEQUENCE [LARGE SCALE GENOMIC DNA]</scope>
    <source>
        <strain evidence="1 4">WCA-380-WT-3C</strain>
    </source>
</reference>
<reference evidence="2" key="2">
    <citation type="journal article" date="2018" name="BMC Genomics">
        <title>Whole genome sequencing and function prediction of 133 gut anaerobes isolated from chicken caecum in pure cultures.</title>
        <authorList>
            <person name="Medvecky M."/>
            <person name="Cejkova D."/>
            <person name="Polansky O."/>
            <person name="Karasova D."/>
            <person name="Kubasova T."/>
            <person name="Cizek A."/>
            <person name="Rychlik I."/>
        </authorList>
    </citation>
    <scope>NUCLEOTIDE SEQUENCE</scope>
    <source>
        <strain evidence="2">An144</strain>
    </source>
</reference>
<dbReference type="InterPro" id="IPR029058">
    <property type="entry name" value="AB_hydrolase_fold"/>
</dbReference>
<dbReference type="RefSeq" id="WP_016250246.1">
    <property type="nucleotide sequence ID" value="NZ_CP010064.1"/>
</dbReference>
<dbReference type="Pfam" id="PF00756">
    <property type="entry name" value="Esterase"/>
    <property type="match status" value="1"/>
</dbReference>
<dbReference type="AlphaFoldDB" id="A0A0I9WM05"/>
<dbReference type="EMBL" id="JABAFV010000019">
    <property type="protein sequence ID" value="NME50503.1"/>
    <property type="molecule type" value="Genomic_DNA"/>
</dbReference>
<evidence type="ECO:0000313" key="3">
    <source>
        <dbReference type="Proteomes" id="UP000196074"/>
    </source>
</evidence>
<dbReference type="EMBL" id="NFLC01000029">
    <property type="protein sequence ID" value="OUQ08652.1"/>
    <property type="molecule type" value="Genomic_DNA"/>
</dbReference>
<dbReference type="Proteomes" id="UP000588071">
    <property type="component" value="Unassembled WGS sequence"/>
</dbReference>
<dbReference type="GO" id="GO:0016747">
    <property type="term" value="F:acyltransferase activity, transferring groups other than amino-acyl groups"/>
    <property type="evidence" value="ECO:0007669"/>
    <property type="project" value="TreeGrafter"/>
</dbReference>
<dbReference type="InterPro" id="IPR000801">
    <property type="entry name" value="Esterase-like"/>
</dbReference>
<dbReference type="InterPro" id="IPR050583">
    <property type="entry name" value="Mycobacterial_A85_antigen"/>
</dbReference>
<dbReference type="Proteomes" id="UP000196074">
    <property type="component" value="Unassembled WGS sequence"/>
</dbReference>
<reference evidence="3" key="1">
    <citation type="submission" date="2017-04" db="EMBL/GenBank/DDBJ databases">
        <title>Function of individual gut microbiota members based on whole genome sequencing of pure cultures obtained from chicken caecum.</title>
        <authorList>
            <person name="Medvecky M."/>
            <person name="Cejkova D."/>
            <person name="Polansky O."/>
            <person name="Karasova D."/>
            <person name="Kubasova T."/>
            <person name="Cizek A."/>
            <person name="Rychlik I."/>
        </authorList>
    </citation>
    <scope>NUCLEOTIDE SEQUENCE [LARGE SCALE GENOMIC DNA]</scope>
    <source>
        <strain evidence="3">An144</strain>
    </source>
</reference>
<sequence>MAFLQANIYSNTLGMEVMIDIILPQQTYKKFGSNSIGATEDVPVLYLLHGMGGNHSVWHRRTSIERYVKDLEIAVIMPSTDLAWYTDTQYDMKYWTFISEELPQLCHELFPQLTTKREKTFAAGLSMGGFGALKLGLLCPEKFAGIAAMSGMLTLVEAKEQLFQVRDASYWRGIFGPEETWRTSENDFIYQITHYQKEQKSKFFICCGTEDELLLSSQIVVDLMQKNDFDVTFKTGPGAHEWQFWDTWIQTVLSWMQEIMQQTN</sequence>
<dbReference type="GeneID" id="60870697"/>
<name>A0A0I9WM05_9ENTE</name>